<evidence type="ECO:0000313" key="12">
    <source>
        <dbReference type="EMBL" id="KAJ7334513.1"/>
    </source>
</evidence>
<dbReference type="PROSITE" id="PS50262">
    <property type="entry name" value="G_PROTEIN_RECEP_F1_2"/>
    <property type="match status" value="1"/>
</dbReference>
<feature type="region of interest" description="Disordered" evidence="9">
    <location>
        <begin position="444"/>
        <end position="466"/>
    </location>
</feature>
<keyword evidence="5 10" id="KW-0472">Membrane</keyword>
<proteinExistence type="inferred from homology"/>
<accession>A0A9W9YDF7</accession>
<gene>
    <name evidence="12" type="primary">HCRTR1</name>
    <name evidence="12" type="ORF">OS493_014836</name>
</gene>
<dbReference type="CDD" id="cd00637">
    <property type="entry name" value="7tm_classA_rhodopsin-like"/>
    <property type="match status" value="1"/>
</dbReference>
<evidence type="ECO:0000259" key="11">
    <source>
        <dbReference type="PROSITE" id="PS50262"/>
    </source>
</evidence>
<feature type="transmembrane region" description="Helical" evidence="10">
    <location>
        <begin position="215"/>
        <end position="237"/>
    </location>
</feature>
<dbReference type="Pfam" id="PF00001">
    <property type="entry name" value="7tm_1"/>
    <property type="match status" value="1"/>
</dbReference>
<comment type="similarity">
    <text evidence="8">Belongs to the G-protein coupled receptor 1 family.</text>
</comment>
<evidence type="ECO:0000256" key="9">
    <source>
        <dbReference type="SAM" id="MobiDB-lite"/>
    </source>
</evidence>
<evidence type="ECO:0000256" key="10">
    <source>
        <dbReference type="SAM" id="Phobius"/>
    </source>
</evidence>
<keyword evidence="13" id="KW-1185">Reference proteome</keyword>
<sequence>MKGFLITTASHDERWFEHIVTAFYVLIFLITFITNLFLFMVFLRNKSFRDLSTYLIVQMAGADVLYLSVTCAIITIKNLEVELSRSTCKALLYVEGTARFTSSLSLMLISLERSMSVCSPTLCYSIRKISGVKKKAFFSVVITSIILRVGVLFVACDSEKWAPGYRLAVTAATYTFPLVVELIAYFIAYHNINRRIKTSTGAASMKVLLFIRKSLRVFVLIAVVFAVCTLPSSILVILQSLHLYTPSYFVGYVGDMIECIPCVTNVICYVACSPKFRMEIKKLLSPLSLCKTKETFPKSTSAEGAPDEDCSENETGHQTRKNRAINRATLKLDWVLGDDPSQIVIPASPPRTDSPAFFAPNDLGDLMGAPPIVLETITEQEEAVPARVMPRNFNVGTWPRMRQTLPDRSPLVDPAISVESVLSGWTSGVDSGVCKSGSEAGLSTVTTDLPKSSEQALTNHDKGTQTEINVEEHATVQEESSWL</sequence>
<keyword evidence="3 10" id="KW-1133">Transmembrane helix</keyword>
<evidence type="ECO:0000256" key="3">
    <source>
        <dbReference type="ARBA" id="ARBA00022989"/>
    </source>
</evidence>
<evidence type="ECO:0000256" key="2">
    <source>
        <dbReference type="ARBA" id="ARBA00022692"/>
    </source>
</evidence>
<feature type="transmembrane region" description="Helical" evidence="10">
    <location>
        <begin position="167"/>
        <end position="188"/>
    </location>
</feature>
<dbReference type="PANTHER" id="PTHR45695:SF9">
    <property type="entry name" value="LEUCOKININ RECEPTOR"/>
    <property type="match status" value="1"/>
</dbReference>
<dbReference type="InterPro" id="IPR000276">
    <property type="entry name" value="GPCR_Rhodpsn"/>
</dbReference>
<dbReference type="GO" id="GO:0005886">
    <property type="term" value="C:plasma membrane"/>
    <property type="evidence" value="ECO:0007669"/>
    <property type="project" value="TreeGrafter"/>
</dbReference>
<evidence type="ECO:0000256" key="4">
    <source>
        <dbReference type="ARBA" id="ARBA00023040"/>
    </source>
</evidence>
<evidence type="ECO:0000256" key="6">
    <source>
        <dbReference type="ARBA" id="ARBA00023170"/>
    </source>
</evidence>
<keyword evidence="6 8" id="KW-0675">Receptor</keyword>
<reference evidence="12" key="1">
    <citation type="submission" date="2023-01" db="EMBL/GenBank/DDBJ databases">
        <title>Genome assembly of the deep-sea coral Lophelia pertusa.</title>
        <authorList>
            <person name="Herrera S."/>
            <person name="Cordes E."/>
        </authorList>
    </citation>
    <scope>NUCLEOTIDE SEQUENCE</scope>
    <source>
        <strain evidence="12">USNM1676648</strain>
        <tissue evidence="12">Polyp</tissue>
    </source>
</reference>
<evidence type="ECO:0000256" key="7">
    <source>
        <dbReference type="ARBA" id="ARBA00023224"/>
    </source>
</evidence>
<keyword evidence="4 8" id="KW-0297">G-protein coupled receptor</keyword>
<feature type="compositionally biased region" description="Polar residues" evidence="9">
    <location>
        <begin position="444"/>
        <end position="458"/>
    </location>
</feature>
<dbReference type="AlphaFoldDB" id="A0A9W9YDF7"/>
<feature type="region of interest" description="Disordered" evidence="9">
    <location>
        <begin position="297"/>
        <end position="320"/>
    </location>
</feature>
<evidence type="ECO:0000256" key="5">
    <source>
        <dbReference type="ARBA" id="ARBA00023136"/>
    </source>
</evidence>
<dbReference type="EMBL" id="MU827784">
    <property type="protein sequence ID" value="KAJ7334513.1"/>
    <property type="molecule type" value="Genomic_DNA"/>
</dbReference>
<dbReference type="PANTHER" id="PTHR45695">
    <property type="entry name" value="LEUCOKININ RECEPTOR-RELATED"/>
    <property type="match status" value="1"/>
</dbReference>
<organism evidence="12 13">
    <name type="scientific">Desmophyllum pertusum</name>
    <dbReference type="NCBI Taxonomy" id="174260"/>
    <lineage>
        <taxon>Eukaryota</taxon>
        <taxon>Metazoa</taxon>
        <taxon>Cnidaria</taxon>
        <taxon>Anthozoa</taxon>
        <taxon>Hexacorallia</taxon>
        <taxon>Scleractinia</taxon>
        <taxon>Caryophylliina</taxon>
        <taxon>Caryophylliidae</taxon>
        <taxon>Desmophyllum</taxon>
    </lineage>
</organism>
<evidence type="ECO:0000313" key="13">
    <source>
        <dbReference type="Proteomes" id="UP001163046"/>
    </source>
</evidence>
<keyword evidence="2 8" id="KW-0812">Transmembrane</keyword>
<protein>
    <submittedName>
        <fullName evidence="12">Orexin receptor</fullName>
    </submittedName>
</protein>
<dbReference type="InterPro" id="IPR017452">
    <property type="entry name" value="GPCR_Rhodpsn_7TM"/>
</dbReference>
<feature type="transmembrane region" description="Helical" evidence="10">
    <location>
        <begin position="136"/>
        <end position="155"/>
    </location>
</feature>
<dbReference type="SUPFAM" id="SSF81321">
    <property type="entry name" value="Family A G protein-coupled receptor-like"/>
    <property type="match status" value="1"/>
</dbReference>
<feature type="transmembrane region" description="Helical" evidence="10">
    <location>
        <begin position="55"/>
        <end position="76"/>
    </location>
</feature>
<keyword evidence="7 8" id="KW-0807">Transducer</keyword>
<comment type="caution">
    <text evidence="12">The sequence shown here is derived from an EMBL/GenBank/DDBJ whole genome shotgun (WGS) entry which is preliminary data.</text>
</comment>
<evidence type="ECO:0000256" key="1">
    <source>
        <dbReference type="ARBA" id="ARBA00004141"/>
    </source>
</evidence>
<comment type="subcellular location">
    <subcellularLocation>
        <location evidence="1">Membrane</location>
        <topology evidence="1">Multi-pass membrane protein</topology>
    </subcellularLocation>
</comment>
<feature type="transmembrane region" description="Helical" evidence="10">
    <location>
        <begin position="249"/>
        <end position="272"/>
    </location>
</feature>
<dbReference type="PRINTS" id="PR00237">
    <property type="entry name" value="GPCRRHODOPSN"/>
</dbReference>
<dbReference type="Gene3D" id="1.20.1070.10">
    <property type="entry name" value="Rhodopsin 7-helix transmembrane proteins"/>
    <property type="match status" value="1"/>
</dbReference>
<feature type="transmembrane region" description="Helical" evidence="10">
    <location>
        <begin position="21"/>
        <end position="43"/>
    </location>
</feature>
<evidence type="ECO:0000256" key="8">
    <source>
        <dbReference type="RuleBase" id="RU000688"/>
    </source>
</evidence>
<feature type="domain" description="G-protein coupled receptors family 1 profile" evidence="11">
    <location>
        <begin position="34"/>
        <end position="269"/>
    </location>
</feature>
<dbReference type="PROSITE" id="PS00237">
    <property type="entry name" value="G_PROTEIN_RECEP_F1_1"/>
    <property type="match status" value="1"/>
</dbReference>
<dbReference type="OrthoDB" id="5983944at2759"/>
<name>A0A9W9YDF7_9CNID</name>
<dbReference type="Proteomes" id="UP001163046">
    <property type="component" value="Unassembled WGS sequence"/>
</dbReference>
<dbReference type="GO" id="GO:0004930">
    <property type="term" value="F:G protein-coupled receptor activity"/>
    <property type="evidence" value="ECO:0007669"/>
    <property type="project" value="UniProtKB-KW"/>
</dbReference>